<feature type="region of interest" description="Disordered" evidence="4">
    <location>
        <begin position="277"/>
        <end position="382"/>
    </location>
</feature>
<dbReference type="PANTHER" id="PTHR48034">
    <property type="entry name" value="TRANSFORMER-2 SEX-DETERMINING PROTEIN-RELATED"/>
    <property type="match status" value="1"/>
</dbReference>
<dbReference type="InterPro" id="IPR050441">
    <property type="entry name" value="RBM"/>
</dbReference>
<dbReference type="SMART" id="SM00360">
    <property type="entry name" value="RRM"/>
    <property type="match status" value="1"/>
</dbReference>
<dbReference type="InterPro" id="IPR012677">
    <property type="entry name" value="Nucleotide-bd_a/b_plait_sf"/>
</dbReference>
<dbReference type="Proteomes" id="UP000027265">
    <property type="component" value="Unassembled WGS sequence"/>
</dbReference>
<dbReference type="CDD" id="cd12355">
    <property type="entry name" value="RRM_RBM18"/>
    <property type="match status" value="1"/>
</dbReference>
<dbReference type="InParanoid" id="A0A067PDQ6"/>
<evidence type="ECO:0000259" key="5">
    <source>
        <dbReference type="PROSITE" id="PS50102"/>
    </source>
</evidence>
<feature type="compositionally biased region" description="Polar residues" evidence="4">
    <location>
        <begin position="316"/>
        <end position="330"/>
    </location>
</feature>
<dbReference type="InterPro" id="IPR035979">
    <property type="entry name" value="RBD_domain_sf"/>
</dbReference>
<dbReference type="Pfam" id="PF00076">
    <property type="entry name" value="RRM_1"/>
    <property type="match status" value="1"/>
</dbReference>
<dbReference type="STRING" id="933084.A0A067PDQ6"/>
<name>A0A067PDQ6_9AGAM</name>
<dbReference type="Gene3D" id="3.30.70.330">
    <property type="match status" value="1"/>
</dbReference>
<dbReference type="GO" id="GO:0003723">
    <property type="term" value="F:RNA binding"/>
    <property type="evidence" value="ECO:0007669"/>
    <property type="project" value="UniProtKB-UniRule"/>
</dbReference>
<dbReference type="InterPro" id="IPR000504">
    <property type="entry name" value="RRM_dom"/>
</dbReference>
<evidence type="ECO:0000256" key="3">
    <source>
        <dbReference type="PROSITE-ProRule" id="PRU00176"/>
    </source>
</evidence>
<reference evidence="7" key="1">
    <citation type="journal article" date="2014" name="Proc. Natl. Acad. Sci. U.S.A.">
        <title>Extensive sampling of basidiomycete genomes demonstrates inadequacy of the white-rot/brown-rot paradigm for wood decay fungi.</title>
        <authorList>
            <person name="Riley R."/>
            <person name="Salamov A.A."/>
            <person name="Brown D.W."/>
            <person name="Nagy L.G."/>
            <person name="Floudas D."/>
            <person name="Held B.W."/>
            <person name="Levasseur A."/>
            <person name="Lombard V."/>
            <person name="Morin E."/>
            <person name="Otillar R."/>
            <person name="Lindquist E.A."/>
            <person name="Sun H."/>
            <person name="LaButti K.M."/>
            <person name="Schmutz J."/>
            <person name="Jabbour D."/>
            <person name="Luo H."/>
            <person name="Baker S.E."/>
            <person name="Pisabarro A.G."/>
            <person name="Walton J.D."/>
            <person name="Blanchette R.A."/>
            <person name="Henrissat B."/>
            <person name="Martin F."/>
            <person name="Cullen D."/>
            <person name="Hibbett D.S."/>
            <person name="Grigoriev I.V."/>
        </authorList>
    </citation>
    <scope>NUCLEOTIDE SEQUENCE [LARGE SCALE GENOMIC DNA]</scope>
    <source>
        <strain evidence="7">MUCL 33604</strain>
    </source>
</reference>
<proteinExistence type="predicted"/>
<feature type="compositionally biased region" description="Low complexity" evidence="4">
    <location>
        <begin position="183"/>
        <end position="208"/>
    </location>
</feature>
<accession>A0A067PDQ6</accession>
<evidence type="ECO:0000256" key="4">
    <source>
        <dbReference type="SAM" id="MobiDB-lite"/>
    </source>
</evidence>
<feature type="region of interest" description="Disordered" evidence="4">
    <location>
        <begin position="179"/>
        <end position="262"/>
    </location>
</feature>
<dbReference type="HOGENOM" id="CLU_707993_0_0_1"/>
<feature type="compositionally biased region" description="Low complexity" evidence="4">
    <location>
        <begin position="122"/>
        <end position="135"/>
    </location>
</feature>
<dbReference type="PROSITE" id="PS50102">
    <property type="entry name" value="RRM"/>
    <property type="match status" value="1"/>
</dbReference>
<feature type="compositionally biased region" description="Low complexity" evidence="4">
    <location>
        <begin position="331"/>
        <end position="365"/>
    </location>
</feature>
<gene>
    <name evidence="6" type="ORF">JAAARDRAFT_183837</name>
</gene>
<protein>
    <recommendedName>
        <fullName evidence="1">Probable RNA-binding protein 18</fullName>
    </recommendedName>
    <alternativeName>
        <fullName evidence="2">RNA-binding motif protein 18</fullName>
    </alternativeName>
</protein>
<evidence type="ECO:0000256" key="1">
    <source>
        <dbReference type="ARBA" id="ARBA00021141"/>
    </source>
</evidence>
<evidence type="ECO:0000313" key="7">
    <source>
        <dbReference type="Proteomes" id="UP000027265"/>
    </source>
</evidence>
<feature type="region of interest" description="Disordered" evidence="4">
    <location>
        <begin position="115"/>
        <end position="167"/>
    </location>
</feature>
<feature type="compositionally biased region" description="Pro residues" evidence="4">
    <location>
        <begin position="209"/>
        <end position="221"/>
    </location>
</feature>
<evidence type="ECO:0000313" key="6">
    <source>
        <dbReference type="EMBL" id="KDQ52904.1"/>
    </source>
</evidence>
<evidence type="ECO:0000256" key="2">
    <source>
        <dbReference type="ARBA" id="ARBA00030780"/>
    </source>
</evidence>
<keyword evidence="7" id="KW-1185">Reference proteome</keyword>
<dbReference type="AlphaFoldDB" id="A0A067PDQ6"/>
<feature type="domain" description="RRM" evidence="5">
    <location>
        <begin position="35"/>
        <end position="116"/>
    </location>
</feature>
<feature type="region of interest" description="Disordered" evidence="4">
    <location>
        <begin position="1"/>
        <end position="26"/>
    </location>
</feature>
<sequence length="390" mass="41535">METHLSYPAPSQPTASSSSSTKAAIQAQPRPLLKDRLYVGNLHPTVDEYTLIQLFSKYGKISKLDYLFHKSGPLKGKPRGYAFIEYASQYDANKALQSTNDKLLRGRKLVVTNAQQAPLDLPSSSTTQPSSSSGSWAQRKAREEMNKPTTLSLIKGVGGSGRREGTKDKIAMMEAKLRQMERSSASNNTPTPPSNTNQFASTSSSSSTLPPPPSTLPPKPLPQQTKPILPAPNPPPRQKRKPKQTPFASLLKGKTKEKILSPTEVIMGSSIFGGGMGKVEGGGSGDGTPVAGEGRTSPVVGEGEGEVGGGVDVEMSDQSPTLEQKSTMEQVTTPPTSIPTPTEVIPPTLSTNSTSTISTNRTPTPAHTMQGQGQRHGKSRLGVRIVKVKE</sequence>
<dbReference type="InterPro" id="IPR039157">
    <property type="entry name" value="RBM18_RRM"/>
</dbReference>
<keyword evidence="3" id="KW-0694">RNA-binding</keyword>
<dbReference type="SUPFAM" id="SSF54928">
    <property type="entry name" value="RNA-binding domain, RBD"/>
    <property type="match status" value="1"/>
</dbReference>
<dbReference type="OrthoDB" id="6730379at2759"/>
<organism evidence="6 7">
    <name type="scientific">Jaapia argillacea MUCL 33604</name>
    <dbReference type="NCBI Taxonomy" id="933084"/>
    <lineage>
        <taxon>Eukaryota</taxon>
        <taxon>Fungi</taxon>
        <taxon>Dikarya</taxon>
        <taxon>Basidiomycota</taxon>
        <taxon>Agaricomycotina</taxon>
        <taxon>Agaricomycetes</taxon>
        <taxon>Agaricomycetidae</taxon>
        <taxon>Jaapiales</taxon>
        <taxon>Jaapiaceae</taxon>
        <taxon>Jaapia</taxon>
    </lineage>
</organism>
<feature type="compositionally biased region" description="Gly residues" evidence="4">
    <location>
        <begin position="277"/>
        <end position="286"/>
    </location>
</feature>
<dbReference type="EMBL" id="KL197737">
    <property type="protein sequence ID" value="KDQ52904.1"/>
    <property type="molecule type" value="Genomic_DNA"/>
</dbReference>